<name>A0ACA9KS43_9GLOM</name>
<protein>
    <submittedName>
        <fullName evidence="1">11751_t:CDS:1</fullName>
    </submittedName>
</protein>
<reference evidence="1" key="1">
    <citation type="submission" date="2021-06" db="EMBL/GenBank/DDBJ databases">
        <authorList>
            <person name="Kallberg Y."/>
            <person name="Tangrot J."/>
            <person name="Rosling A."/>
        </authorList>
    </citation>
    <scope>NUCLEOTIDE SEQUENCE</scope>
    <source>
        <strain evidence="1">28 12/20/2015</strain>
    </source>
</reference>
<dbReference type="EMBL" id="CAJVPW010001585">
    <property type="protein sequence ID" value="CAG8487600.1"/>
    <property type="molecule type" value="Genomic_DNA"/>
</dbReference>
<organism evidence="1 2">
    <name type="scientific">Cetraspora pellucida</name>
    <dbReference type="NCBI Taxonomy" id="1433469"/>
    <lineage>
        <taxon>Eukaryota</taxon>
        <taxon>Fungi</taxon>
        <taxon>Fungi incertae sedis</taxon>
        <taxon>Mucoromycota</taxon>
        <taxon>Glomeromycotina</taxon>
        <taxon>Glomeromycetes</taxon>
        <taxon>Diversisporales</taxon>
        <taxon>Gigasporaceae</taxon>
        <taxon>Cetraspora</taxon>
    </lineage>
</organism>
<sequence>MDSIKLEQDIDRSLSLLNIQYDNNINTILNTIKQEVKECLKLLDIPFQTENLLRSLKKLYSQIQINDPKSFNTNSESKSMEALIKACYNNGWVIETKPEFISKKYEPKPETSFKCLKLLIPQTPKFNSELNYINNLTEAYYNCGIIKKNNPKYRDRKYKNKPNISFIRKLNSCYYYLIDETHEEKSVKTKIDDLITVSDPNQEKLWKCLKSLMPQTSYFNPEFDYIDNLMEACYNHDTIKQNDPKYKNKKYNPKLDIKFNELTDEIKKLKKENEELKKNNSETAKNKINKLNKKIAALKKTNDTLNSQLNTTLNLLEINFNDKILIERKMELVVEGVEAYSRIKKPE</sequence>
<comment type="caution">
    <text evidence="1">The sequence shown here is derived from an EMBL/GenBank/DDBJ whole genome shotgun (WGS) entry which is preliminary data.</text>
</comment>
<dbReference type="Proteomes" id="UP000789366">
    <property type="component" value="Unassembled WGS sequence"/>
</dbReference>
<evidence type="ECO:0000313" key="1">
    <source>
        <dbReference type="EMBL" id="CAG8487600.1"/>
    </source>
</evidence>
<proteinExistence type="predicted"/>
<gene>
    <name evidence="1" type="ORF">SPELUC_LOCUS2408</name>
</gene>
<accession>A0ACA9KS43</accession>
<evidence type="ECO:0000313" key="2">
    <source>
        <dbReference type="Proteomes" id="UP000789366"/>
    </source>
</evidence>
<keyword evidence="2" id="KW-1185">Reference proteome</keyword>